<feature type="compositionally biased region" description="Polar residues" evidence="1">
    <location>
        <begin position="28"/>
        <end position="43"/>
    </location>
</feature>
<feature type="region of interest" description="Disordered" evidence="1">
    <location>
        <begin position="28"/>
        <end position="82"/>
    </location>
</feature>
<evidence type="ECO:0000313" key="2">
    <source>
        <dbReference type="Proteomes" id="UP001652624"/>
    </source>
</evidence>
<dbReference type="RefSeq" id="XP_060042354.1">
    <property type="nucleotide sequence ID" value="XM_060186371.1"/>
</dbReference>
<keyword evidence="2" id="KW-1185">Reference proteome</keyword>
<evidence type="ECO:0000256" key="1">
    <source>
        <dbReference type="SAM" id="MobiDB-lite"/>
    </source>
</evidence>
<name>A0ABM3X0L8_ERIEU</name>
<organism evidence="2 3">
    <name type="scientific">Erinaceus europaeus</name>
    <name type="common">Western European hedgehog</name>
    <dbReference type="NCBI Taxonomy" id="9365"/>
    <lineage>
        <taxon>Eukaryota</taxon>
        <taxon>Metazoa</taxon>
        <taxon>Chordata</taxon>
        <taxon>Craniata</taxon>
        <taxon>Vertebrata</taxon>
        <taxon>Euteleostomi</taxon>
        <taxon>Mammalia</taxon>
        <taxon>Eutheria</taxon>
        <taxon>Laurasiatheria</taxon>
        <taxon>Eulipotyphla</taxon>
        <taxon>Erinaceidae</taxon>
        <taxon>Erinaceinae</taxon>
        <taxon>Erinaceus</taxon>
    </lineage>
</organism>
<protein>
    <submittedName>
        <fullName evidence="3">Apomucin-like</fullName>
    </submittedName>
</protein>
<dbReference type="Proteomes" id="UP001652624">
    <property type="component" value="Chromosome 2"/>
</dbReference>
<dbReference type="GeneID" id="132536891"/>
<accession>A0ABM3X0L8</accession>
<evidence type="ECO:0000313" key="3">
    <source>
        <dbReference type="RefSeq" id="XP_060042354.1"/>
    </source>
</evidence>
<feature type="compositionally biased region" description="Basic and acidic residues" evidence="1">
    <location>
        <begin position="63"/>
        <end position="73"/>
    </location>
</feature>
<sequence>MGTTGFSSTLVGTTASSVGIVTTTRVFPQGSSADTAPGVSSNGIPPELVELPSKQPEVTETTGKGEEDQEAKYKTGCPAALPPPPGLTCQESSGECHSCGNVAERENLSDYI</sequence>
<reference evidence="3" key="2">
    <citation type="submission" date="2025-08" db="UniProtKB">
        <authorList>
            <consortium name="RefSeq"/>
        </authorList>
    </citation>
    <scope>IDENTIFICATION</scope>
</reference>
<reference evidence="2" key="1">
    <citation type="submission" date="2025-05" db="UniProtKB">
        <authorList>
            <consortium name="RefSeq"/>
        </authorList>
    </citation>
    <scope>NUCLEOTIDE SEQUENCE [LARGE SCALE GENOMIC DNA]</scope>
</reference>
<gene>
    <name evidence="3" type="primary">LOC132536891</name>
</gene>
<proteinExistence type="predicted"/>